<evidence type="ECO:0000256" key="1">
    <source>
        <dbReference type="ARBA" id="ARBA00022741"/>
    </source>
</evidence>
<dbReference type="Pfam" id="PF06414">
    <property type="entry name" value="Zeta_toxin"/>
    <property type="match status" value="1"/>
</dbReference>
<dbReference type="AlphaFoldDB" id="A0A2W5QH58"/>
<feature type="compositionally biased region" description="Basic and acidic residues" evidence="3">
    <location>
        <begin position="11"/>
        <end position="20"/>
    </location>
</feature>
<feature type="region of interest" description="Disordered" evidence="3">
    <location>
        <begin position="371"/>
        <end position="408"/>
    </location>
</feature>
<dbReference type="EMBL" id="QFPP01000008">
    <property type="protein sequence ID" value="PZQ77871.1"/>
    <property type="molecule type" value="Genomic_DNA"/>
</dbReference>
<evidence type="ECO:0000256" key="3">
    <source>
        <dbReference type="SAM" id="MobiDB-lite"/>
    </source>
</evidence>
<comment type="caution">
    <text evidence="5">The sequence shown here is derived from an EMBL/GenBank/DDBJ whole genome shotgun (WGS) entry which is preliminary data.</text>
</comment>
<gene>
    <name evidence="5" type="ORF">DI563_02200</name>
</gene>
<feature type="compositionally biased region" description="Low complexity" evidence="3">
    <location>
        <begin position="1"/>
        <end position="10"/>
    </location>
</feature>
<dbReference type="GO" id="GO:0005524">
    <property type="term" value="F:ATP binding"/>
    <property type="evidence" value="ECO:0007669"/>
    <property type="project" value="UniProtKB-KW"/>
</dbReference>
<feature type="region of interest" description="Disordered" evidence="3">
    <location>
        <begin position="1"/>
        <end position="20"/>
    </location>
</feature>
<dbReference type="Gene3D" id="3.40.50.300">
    <property type="entry name" value="P-loop containing nucleotide triphosphate hydrolases"/>
    <property type="match status" value="1"/>
</dbReference>
<proteinExistence type="predicted"/>
<evidence type="ECO:0000313" key="5">
    <source>
        <dbReference type="EMBL" id="PZQ77871.1"/>
    </source>
</evidence>
<feature type="compositionally biased region" description="Basic and acidic residues" evidence="3">
    <location>
        <begin position="382"/>
        <end position="408"/>
    </location>
</feature>
<dbReference type="InterPro" id="IPR010488">
    <property type="entry name" value="Zeta_toxin_domain"/>
</dbReference>
<reference evidence="5 6" key="1">
    <citation type="submission" date="2017-08" db="EMBL/GenBank/DDBJ databases">
        <title>Infants hospitalized years apart are colonized by the same room-sourced microbial strains.</title>
        <authorList>
            <person name="Brooks B."/>
            <person name="Olm M.R."/>
            <person name="Firek B.A."/>
            <person name="Baker R."/>
            <person name="Thomas B.C."/>
            <person name="Morowitz M.J."/>
            <person name="Banfield J.F."/>
        </authorList>
    </citation>
    <scope>NUCLEOTIDE SEQUENCE [LARGE SCALE GENOMIC DNA]</scope>
    <source>
        <strain evidence="5">S2_005_003_R2_41</strain>
    </source>
</reference>
<name>A0A2W5QH58_VARPD</name>
<feature type="domain" description="Zeta toxin" evidence="4">
    <location>
        <begin position="38"/>
        <end position="226"/>
    </location>
</feature>
<organism evidence="5 6">
    <name type="scientific">Variovorax paradoxus</name>
    <dbReference type="NCBI Taxonomy" id="34073"/>
    <lineage>
        <taxon>Bacteria</taxon>
        <taxon>Pseudomonadati</taxon>
        <taxon>Pseudomonadota</taxon>
        <taxon>Betaproteobacteria</taxon>
        <taxon>Burkholderiales</taxon>
        <taxon>Comamonadaceae</taxon>
        <taxon>Variovorax</taxon>
    </lineage>
</organism>
<evidence type="ECO:0000313" key="6">
    <source>
        <dbReference type="Proteomes" id="UP000249135"/>
    </source>
</evidence>
<evidence type="ECO:0000256" key="2">
    <source>
        <dbReference type="ARBA" id="ARBA00022840"/>
    </source>
</evidence>
<dbReference type="Proteomes" id="UP000249135">
    <property type="component" value="Unassembled WGS sequence"/>
</dbReference>
<keyword evidence="2" id="KW-0067">ATP-binding</keyword>
<sequence length="408" mass="45905">MARAASSSRQSDQRPPSERELRRLYDRCVVADLAANAQAIDQPVAMIITGQPGAGLTFATMQLRQQLLETVSSAAHVSMNRLRAYHPLWARGGDMAPEASARVAGDCATWFNRLTKDAQKRRFNLIAEMETTEIESVPALASDLRRNGYVVQAVFVATSREESRIAMMARYEMRRRQGLGVEPPSSPAHDFAFDNVVSVLGRMEFDRSVDGLRVIANTGDHIYESRVVGDKWDRLPRAAATLSSVLDKEPSAKEMVRSAMRWETLVQRLGTDSTVPREVASQVLAWRNDAVARCEREQATTQALQWAREAGAFRVMNRFEFLKEFPHQERAVQALGIAATEAERFPKEQAQRLVVHARENIAQRIERGDMARIAARQNNQEAKTRSPDIEPPTRDQSRRPRTPDDPSR</sequence>
<accession>A0A2W5QH58</accession>
<protein>
    <recommendedName>
        <fullName evidence="4">Zeta toxin domain-containing protein</fullName>
    </recommendedName>
</protein>
<evidence type="ECO:0000259" key="4">
    <source>
        <dbReference type="Pfam" id="PF06414"/>
    </source>
</evidence>
<dbReference type="InterPro" id="IPR027417">
    <property type="entry name" value="P-loop_NTPase"/>
</dbReference>
<dbReference type="GO" id="GO:0016301">
    <property type="term" value="F:kinase activity"/>
    <property type="evidence" value="ECO:0007669"/>
    <property type="project" value="InterPro"/>
</dbReference>
<keyword evidence="1" id="KW-0547">Nucleotide-binding</keyword>